<dbReference type="InterPro" id="IPR050634">
    <property type="entry name" value="DNA_Topoisomerase_II"/>
</dbReference>
<dbReference type="Proteomes" id="UP000030746">
    <property type="component" value="Unassembled WGS sequence"/>
</dbReference>
<dbReference type="GO" id="GO:0000712">
    <property type="term" value="P:resolution of meiotic recombination intermediates"/>
    <property type="evidence" value="ECO:0007669"/>
    <property type="project" value="TreeGrafter"/>
</dbReference>
<keyword evidence="9" id="KW-0413">Isomerase</keyword>
<organism evidence="12 13">
    <name type="scientific">Lottia gigantea</name>
    <name type="common">Giant owl limpet</name>
    <dbReference type="NCBI Taxonomy" id="225164"/>
    <lineage>
        <taxon>Eukaryota</taxon>
        <taxon>Metazoa</taxon>
        <taxon>Spiralia</taxon>
        <taxon>Lophotrochozoa</taxon>
        <taxon>Mollusca</taxon>
        <taxon>Gastropoda</taxon>
        <taxon>Patellogastropoda</taxon>
        <taxon>Lottioidea</taxon>
        <taxon>Lottiidae</taxon>
        <taxon>Lottia</taxon>
    </lineage>
</organism>
<dbReference type="OrthoDB" id="276498at2759"/>
<keyword evidence="13" id="KW-1185">Reference proteome</keyword>
<dbReference type="GeneID" id="20235171"/>
<dbReference type="GO" id="GO:0000819">
    <property type="term" value="P:sister chromatid segregation"/>
    <property type="evidence" value="ECO:0007669"/>
    <property type="project" value="TreeGrafter"/>
</dbReference>
<dbReference type="GO" id="GO:0003918">
    <property type="term" value="F:DNA topoisomerase type II (double strand cut, ATP-hydrolyzing) activity"/>
    <property type="evidence" value="ECO:0007669"/>
    <property type="project" value="UniProtKB-EC"/>
</dbReference>
<dbReference type="PANTHER" id="PTHR10169">
    <property type="entry name" value="DNA TOPOISOMERASE/GYRASE"/>
    <property type="match status" value="1"/>
</dbReference>
<accession>V4AW59</accession>
<dbReference type="Pfam" id="PF00521">
    <property type="entry name" value="DNA_topoisoIV"/>
    <property type="match status" value="1"/>
</dbReference>
<evidence type="ECO:0000256" key="9">
    <source>
        <dbReference type="ARBA" id="ARBA00023235"/>
    </source>
</evidence>
<dbReference type="GO" id="GO:0003677">
    <property type="term" value="F:DNA binding"/>
    <property type="evidence" value="ECO:0007669"/>
    <property type="project" value="UniProtKB-UniRule"/>
</dbReference>
<comment type="cofactor">
    <cofactor evidence="2">
        <name>Mg(2+)</name>
        <dbReference type="ChEBI" id="CHEBI:18420"/>
    </cofactor>
</comment>
<dbReference type="GO" id="GO:0006265">
    <property type="term" value="P:DNA topological change"/>
    <property type="evidence" value="ECO:0007669"/>
    <property type="project" value="InterPro"/>
</dbReference>
<dbReference type="GO" id="GO:0005634">
    <property type="term" value="C:nucleus"/>
    <property type="evidence" value="ECO:0007669"/>
    <property type="project" value="TreeGrafter"/>
</dbReference>
<feature type="domain" description="Topo IIA-type catalytic" evidence="11">
    <location>
        <begin position="1"/>
        <end position="235"/>
    </location>
</feature>
<gene>
    <name evidence="12" type="ORF">LOTGIDRAFT_146901</name>
</gene>
<dbReference type="InterPro" id="IPR013758">
    <property type="entry name" value="Topo_IIA_A/C_ab"/>
</dbReference>
<evidence type="ECO:0000256" key="1">
    <source>
        <dbReference type="ARBA" id="ARBA00000185"/>
    </source>
</evidence>
<dbReference type="PROSITE" id="PS52040">
    <property type="entry name" value="TOPO_IIA"/>
    <property type="match status" value="1"/>
</dbReference>
<dbReference type="InterPro" id="IPR013760">
    <property type="entry name" value="Topo_IIA-like_dom_sf"/>
</dbReference>
<dbReference type="PRINTS" id="PR01158">
    <property type="entry name" value="TOPISMRASEII"/>
</dbReference>
<evidence type="ECO:0000259" key="11">
    <source>
        <dbReference type="PROSITE" id="PS52040"/>
    </source>
</evidence>
<dbReference type="CTD" id="20235171"/>
<sequence length="235" mass="27027">LPSYKNFKGTIDEISDNNRYLVSGEISILDDNSIEISELPIRTWTQAYKEDVLEPMLHGTDKIAAMITDYKEYHTESTVRFVIKMSPEKLAQAEAQGLHKVFKIQSNISTQSMVLFDHMGCIRRYESVLDVLKDFYELRLKYYGKRKHFMEGMLAAESLKLDNVARFILEKIEGTIVIENKKKKEIISMLTRHGYDSDPIKAWKEAISKDVVSMVYSLGDSPVIKPLVLVELQVL</sequence>
<evidence type="ECO:0000256" key="3">
    <source>
        <dbReference type="ARBA" id="ARBA00011080"/>
    </source>
</evidence>
<dbReference type="Gene3D" id="3.30.1360.40">
    <property type="match status" value="1"/>
</dbReference>
<dbReference type="GO" id="GO:0005524">
    <property type="term" value="F:ATP binding"/>
    <property type="evidence" value="ECO:0007669"/>
    <property type="project" value="UniProtKB-KW"/>
</dbReference>
<dbReference type="KEGG" id="lgi:LOTGIDRAFT_146901"/>
<dbReference type="SMART" id="SM00434">
    <property type="entry name" value="TOP4c"/>
    <property type="match status" value="1"/>
</dbReference>
<comment type="caution">
    <text evidence="10">Lacks conserved residue(s) required for the propagation of feature annotation.</text>
</comment>
<dbReference type="EC" id="5.6.2.2" evidence="4"/>
<comment type="catalytic activity">
    <reaction evidence="1">
        <text>ATP-dependent breakage, passage and rejoining of double-stranded DNA.</text>
        <dbReference type="EC" id="5.6.2.2"/>
    </reaction>
</comment>
<evidence type="ECO:0000256" key="2">
    <source>
        <dbReference type="ARBA" id="ARBA00001946"/>
    </source>
</evidence>
<evidence type="ECO:0000256" key="4">
    <source>
        <dbReference type="ARBA" id="ARBA00012895"/>
    </source>
</evidence>
<dbReference type="SUPFAM" id="SSF56719">
    <property type="entry name" value="Type II DNA topoisomerase"/>
    <property type="match status" value="1"/>
</dbReference>
<evidence type="ECO:0000256" key="5">
    <source>
        <dbReference type="ARBA" id="ARBA00022741"/>
    </source>
</evidence>
<dbReference type="InterPro" id="IPR002205">
    <property type="entry name" value="Topo_IIA_dom_A"/>
</dbReference>
<evidence type="ECO:0000256" key="7">
    <source>
        <dbReference type="ARBA" id="ARBA00023029"/>
    </source>
</evidence>
<keyword evidence="8 10" id="KW-0238">DNA-binding</keyword>
<dbReference type="AlphaFoldDB" id="V4AW59"/>
<protein>
    <recommendedName>
        <fullName evidence="4">DNA topoisomerase (ATP-hydrolyzing)</fullName>
        <ecNumber evidence="4">5.6.2.2</ecNumber>
    </recommendedName>
</protein>
<dbReference type="Gene3D" id="1.10.268.10">
    <property type="entry name" value="Topoisomerase, domain 3"/>
    <property type="match status" value="1"/>
</dbReference>
<comment type="similarity">
    <text evidence="3">Belongs to the type II topoisomerase family.</text>
</comment>
<dbReference type="EMBL" id="KB200429">
    <property type="protein sequence ID" value="ESP01683.1"/>
    <property type="molecule type" value="Genomic_DNA"/>
</dbReference>
<dbReference type="STRING" id="225164.V4AW59"/>
<evidence type="ECO:0000256" key="6">
    <source>
        <dbReference type="ARBA" id="ARBA00022840"/>
    </source>
</evidence>
<dbReference type="InterPro" id="IPR001154">
    <property type="entry name" value="TopoII_euk"/>
</dbReference>
<evidence type="ECO:0000313" key="12">
    <source>
        <dbReference type="EMBL" id="ESP01683.1"/>
    </source>
</evidence>
<evidence type="ECO:0000313" key="13">
    <source>
        <dbReference type="Proteomes" id="UP000030746"/>
    </source>
</evidence>
<keyword evidence="6" id="KW-0067">ATP-binding</keyword>
<reference evidence="12 13" key="1">
    <citation type="journal article" date="2013" name="Nature">
        <title>Insights into bilaterian evolution from three spiralian genomes.</title>
        <authorList>
            <person name="Simakov O."/>
            <person name="Marletaz F."/>
            <person name="Cho S.J."/>
            <person name="Edsinger-Gonzales E."/>
            <person name="Havlak P."/>
            <person name="Hellsten U."/>
            <person name="Kuo D.H."/>
            <person name="Larsson T."/>
            <person name="Lv J."/>
            <person name="Arendt D."/>
            <person name="Savage R."/>
            <person name="Osoegawa K."/>
            <person name="de Jong P."/>
            <person name="Grimwood J."/>
            <person name="Chapman J.A."/>
            <person name="Shapiro H."/>
            <person name="Aerts A."/>
            <person name="Otillar R.P."/>
            <person name="Terry A.Y."/>
            <person name="Boore J.L."/>
            <person name="Grigoriev I.V."/>
            <person name="Lindberg D.R."/>
            <person name="Seaver E.C."/>
            <person name="Weisblat D.A."/>
            <person name="Putnam N.H."/>
            <person name="Rokhsar D.S."/>
        </authorList>
    </citation>
    <scope>NUCLEOTIDE SEQUENCE [LARGE SCALE GENOMIC DNA]</scope>
</reference>
<evidence type="ECO:0000256" key="10">
    <source>
        <dbReference type="PROSITE-ProRule" id="PRU01384"/>
    </source>
</evidence>
<name>V4AW59_LOTGI</name>
<dbReference type="HOGENOM" id="CLU_103093_0_0_1"/>
<dbReference type="RefSeq" id="XP_009047630.1">
    <property type="nucleotide sequence ID" value="XM_009049382.1"/>
</dbReference>
<dbReference type="OMA" id="RMERYIM"/>
<dbReference type="InterPro" id="IPR013757">
    <property type="entry name" value="Topo_IIA_A_a_sf"/>
</dbReference>
<dbReference type="Gene3D" id="3.90.199.10">
    <property type="entry name" value="Topoisomerase II, domain 5"/>
    <property type="match status" value="1"/>
</dbReference>
<keyword evidence="7" id="KW-0799">Topoisomerase</keyword>
<dbReference type="PANTHER" id="PTHR10169:SF38">
    <property type="entry name" value="DNA TOPOISOMERASE 2"/>
    <property type="match status" value="1"/>
</dbReference>
<evidence type="ECO:0000256" key="8">
    <source>
        <dbReference type="ARBA" id="ARBA00023125"/>
    </source>
</evidence>
<dbReference type="FunFam" id="3.30.1360.40:FF:000003">
    <property type="entry name" value="DNA topoisomerase 2"/>
    <property type="match status" value="1"/>
</dbReference>
<keyword evidence="5" id="KW-0547">Nucleotide-binding</keyword>
<proteinExistence type="inferred from homology"/>
<feature type="non-terminal residue" evidence="12">
    <location>
        <position position="1"/>
    </location>
</feature>